<dbReference type="RefSeq" id="WP_177159781.1">
    <property type="nucleotide sequence ID" value="NZ_FOIF01000058.1"/>
</dbReference>
<dbReference type="InterPro" id="IPR010982">
    <property type="entry name" value="Lambda_DNA-bd_dom_sf"/>
</dbReference>
<sequence length="308" mass="36274">MSYNLKLFGEQLRQLRKKHKSTQSMISEKTGINKETLRKIENGKVVPRLDTLEALSIALKEDITELLLKCRLDDYTIFNNIKKKLESKLDNNEYEKLSTVLDEINKLNPSAISDYYKIQIEQISYFIEGAILYKVHNDPHSAYKKLINALIVSNEEFTIENYKDYTYSLTELRILMNIAFVINDLGNSTMYLEIMQFCFDNLNSDHPLYPKICHNLSTAYKRNNDYQNALKYTDLGINYCKKNKQFSGLHILYYGKGVIEYYLSNPEYVNSIKKAIFICELLDYNEIKIQIIERCKFFLKCDYDFENI</sequence>
<dbReference type="InterPro" id="IPR011990">
    <property type="entry name" value="TPR-like_helical_dom_sf"/>
</dbReference>
<organism evidence="2 3">
    <name type="scientific">Anaerobranca gottschalkii DSM 13577</name>
    <dbReference type="NCBI Taxonomy" id="1120990"/>
    <lineage>
        <taxon>Bacteria</taxon>
        <taxon>Bacillati</taxon>
        <taxon>Bacillota</taxon>
        <taxon>Clostridia</taxon>
        <taxon>Eubacteriales</taxon>
        <taxon>Proteinivoracaceae</taxon>
        <taxon>Anaerobranca</taxon>
    </lineage>
</organism>
<gene>
    <name evidence="2" type="ORF">SAMN03080614_10584</name>
</gene>
<dbReference type="Proteomes" id="UP000243819">
    <property type="component" value="Unassembled WGS sequence"/>
</dbReference>
<dbReference type="CDD" id="cd00093">
    <property type="entry name" value="HTH_XRE"/>
    <property type="match status" value="1"/>
</dbReference>
<feature type="domain" description="HTH cro/C1-type" evidence="1">
    <location>
        <begin position="12"/>
        <end position="66"/>
    </location>
</feature>
<protein>
    <submittedName>
        <fullName evidence="2">Transcriptional regulator, contains XRE-family HTH domain</fullName>
    </submittedName>
</protein>
<name>A0A1I0C4D8_9FIRM</name>
<dbReference type="SUPFAM" id="SSF47413">
    <property type="entry name" value="lambda repressor-like DNA-binding domains"/>
    <property type="match status" value="1"/>
</dbReference>
<evidence type="ECO:0000313" key="3">
    <source>
        <dbReference type="Proteomes" id="UP000243819"/>
    </source>
</evidence>
<evidence type="ECO:0000259" key="1">
    <source>
        <dbReference type="PROSITE" id="PS50943"/>
    </source>
</evidence>
<dbReference type="InterPro" id="IPR053163">
    <property type="entry name" value="HTH-type_regulator_Rgg"/>
</dbReference>
<dbReference type="STRING" id="1120990.SAMN03080614_10584"/>
<dbReference type="SUPFAM" id="SSF48452">
    <property type="entry name" value="TPR-like"/>
    <property type="match status" value="1"/>
</dbReference>
<dbReference type="Gene3D" id="1.25.40.10">
    <property type="entry name" value="Tetratricopeptide repeat domain"/>
    <property type="match status" value="1"/>
</dbReference>
<proteinExistence type="predicted"/>
<dbReference type="EMBL" id="FOIF01000058">
    <property type="protein sequence ID" value="SET14302.1"/>
    <property type="molecule type" value="Genomic_DNA"/>
</dbReference>
<reference evidence="3" key="1">
    <citation type="submission" date="2016-10" db="EMBL/GenBank/DDBJ databases">
        <authorList>
            <person name="Varghese N."/>
            <person name="Submissions S."/>
        </authorList>
    </citation>
    <scope>NUCLEOTIDE SEQUENCE [LARGE SCALE GENOMIC DNA]</scope>
    <source>
        <strain evidence="3">DSM 13577</strain>
    </source>
</reference>
<dbReference type="Pfam" id="PF01381">
    <property type="entry name" value="HTH_3"/>
    <property type="match status" value="1"/>
</dbReference>
<accession>A0A1I0C4D8</accession>
<keyword evidence="3" id="KW-1185">Reference proteome</keyword>
<dbReference type="GO" id="GO:0003677">
    <property type="term" value="F:DNA binding"/>
    <property type="evidence" value="ECO:0007669"/>
    <property type="project" value="InterPro"/>
</dbReference>
<dbReference type="SMART" id="SM00530">
    <property type="entry name" value="HTH_XRE"/>
    <property type="match status" value="1"/>
</dbReference>
<dbReference type="PANTHER" id="PTHR37038">
    <property type="entry name" value="TRANSCRIPTIONAL REGULATOR-RELATED"/>
    <property type="match status" value="1"/>
</dbReference>
<dbReference type="PROSITE" id="PS50943">
    <property type="entry name" value="HTH_CROC1"/>
    <property type="match status" value="1"/>
</dbReference>
<dbReference type="PANTHER" id="PTHR37038:SF14">
    <property type="entry name" value="TRANSCRIPTIONAL ACTIVATOR"/>
    <property type="match status" value="1"/>
</dbReference>
<dbReference type="InterPro" id="IPR001387">
    <property type="entry name" value="Cro/C1-type_HTH"/>
</dbReference>
<dbReference type="AlphaFoldDB" id="A0A1I0C4D8"/>
<evidence type="ECO:0000313" key="2">
    <source>
        <dbReference type="EMBL" id="SET14302.1"/>
    </source>
</evidence>